<comment type="caution">
    <text evidence="1">The sequence shown here is derived from an EMBL/GenBank/DDBJ whole genome shotgun (WGS) entry which is preliminary data.</text>
</comment>
<evidence type="ECO:0000313" key="1">
    <source>
        <dbReference type="EMBL" id="KAH3889624.1"/>
    </source>
</evidence>
<sequence>MKKGDTPITIAKSCADFTDKQHRCSIVAKTVLISKKSHTRDEDQNVKPSMNFNKEQRKMVMQK</sequence>
<reference evidence="1" key="2">
    <citation type="submission" date="2020-11" db="EMBL/GenBank/DDBJ databases">
        <authorList>
            <person name="McCartney M.A."/>
            <person name="Auch B."/>
            <person name="Kono T."/>
            <person name="Mallez S."/>
            <person name="Becker A."/>
            <person name="Gohl D.M."/>
            <person name="Silverstein K.A.T."/>
            <person name="Koren S."/>
            <person name="Bechman K.B."/>
            <person name="Herman A."/>
            <person name="Abrahante J.E."/>
            <person name="Garbe J."/>
        </authorList>
    </citation>
    <scope>NUCLEOTIDE SEQUENCE</scope>
    <source>
        <strain evidence="1">Duluth1</strain>
        <tissue evidence="1">Whole animal</tissue>
    </source>
</reference>
<reference evidence="1" key="1">
    <citation type="journal article" date="2019" name="bioRxiv">
        <title>The Genome of the Zebra Mussel, Dreissena polymorpha: A Resource for Invasive Species Research.</title>
        <authorList>
            <person name="McCartney M.A."/>
            <person name="Auch B."/>
            <person name="Kono T."/>
            <person name="Mallez S."/>
            <person name="Zhang Y."/>
            <person name="Obille A."/>
            <person name="Becker A."/>
            <person name="Abrahante J.E."/>
            <person name="Garbe J."/>
            <person name="Badalamenti J.P."/>
            <person name="Herman A."/>
            <person name="Mangelson H."/>
            <person name="Liachko I."/>
            <person name="Sullivan S."/>
            <person name="Sone E.D."/>
            <person name="Koren S."/>
            <person name="Silverstein K.A.T."/>
            <person name="Beckman K.B."/>
            <person name="Gohl D.M."/>
        </authorList>
    </citation>
    <scope>NUCLEOTIDE SEQUENCE</scope>
    <source>
        <strain evidence="1">Duluth1</strain>
        <tissue evidence="1">Whole animal</tissue>
    </source>
</reference>
<evidence type="ECO:0000313" key="2">
    <source>
        <dbReference type="Proteomes" id="UP000828390"/>
    </source>
</evidence>
<protein>
    <submittedName>
        <fullName evidence="1">Uncharacterized protein</fullName>
    </submittedName>
</protein>
<accession>A0A9D4N9E7</accession>
<name>A0A9D4N9E7_DREPO</name>
<dbReference type="EMBL" id="JAIWYP010000001">
    <property type="protein sequence ID" value="KAH3889624.1"/>
    <property type="molecule type" value="Genomic_DNA"/>
</dbReference>
<proteinExistence type="predicted"/>
<organism evidence="1 2">
    <name type="scientific">Dreissena polymorpha</name>
    <name type="common">Zebra mussel</name>
    <name type="synonym">Mytilus polymorpha</name>
    <dbReference type="NCBI Taxonomy" id="45954"/>
    <lineage>
        <taxon>Eukaryota</taxon>
        <taxon>Metazoa</taxon>
        <taxon>Spiralia</taxon>
        <taxon>Lophotrochozoa</taxon>
        <taxon>Mollusca</taxon>
        <taxon>Bivalvia</taxon>
        <taxon>Autobranchia</taxon>
        <taxon>Heteroconchia</taxon>
        <taxon>Euheterodonta</taxon>
        <taxon>Imparidentia</taxon>
        <taxon>Neoheterodontei</taxon>
        <taxon>Myida</taxon>
        <taxon>Dreissenoidea</taxon>
        <taxon>Dreissenidae</taxon>
        <taxon>Dreissena</taxon>
    </lineage>
</organism>
<dbReference type="Proteomes" id="UP000828390">
    <property type="component" value="Unassembled WGS sequence"/>
</dbReference>
<keyword evidence="2" id="KW-1185">Reference proteome</keyword>
<dbReference type="AlphaFoldDB" id="A0A9D4N9E7"/>
<gene>
    <name evidence="1" type="ORF">DPMN_013683</name>
</gene>